<keyword evidence="1" id="KW-1133">Transmembrane helix</keyword>
<evidence type="ECO:0000313" key="3">
    <source>
        <dbReference type="Proteomes" id="UP000034705"/>
    </source>
</evidence>
<organism evidence="2 3">
    <name type="scientific">Candidatus Uhrbacteria bacterium GW2011_GWF2_46_218</name>
    <dbReference type="NCBI Taxonomy" id="1619001"/>
    <lineage>
        <taxon>Bacteria</taxon>
        <taxon>Candidatus Uhriibacteriota</taxon>
    </lineage>
</organism>
<keyword evidence="1" id="KW-0472">Membrane</keyword>
<dbReference type="EMBL" id="LCMG01000018">
    <property type="protein sequence ID" value="KKU32378.1"/>
    <property type="molecule type" value="Genomic_DNA"/>
</dbReference>
<keyword evidence="1" id="KW-0812">Transmembrane</keyword>
<comment type="caution">
    <text evidence="2">The sequence shown here is derived from an EMBL/GenBank/DDBJ whole genome shotgun (WGS) entry which is preliminary data.</text>
</comment>
<protein>
    <submittedName>
        <fullName evidence="2">Uncharacterized protein</fullName>
    </submittedName>
</protein>
<dbReference type="Proteomes" id="UP000034705">
    <property type="component" value="Unassembled WGS sequence"/>
</dbReference>
<gene>
    <name evidence="2" type="ORF">UX45_C0018G0005</name>
</gene>
<name>A0A0G1RQZ3_9BACT</name>
<accession>A0A0G1RQZ3</accession>
<proteinExistence type="predicted"/>
<sequence>MRFHHHAYAFPILLGVLTVALVLLVWQTVSPSVQEGYPVLTETREPVTAAEYEQSLQGVMDGFMMNYAIQSNQGDRRAYAGEVLQELLNLRVPAEKKDLHLQIAFGLNNLCQEDEEMCVSGFDQLFEIFAANPWIDSTFK</sequence>
<feature type="transmembrane region" description="Helical" evidence="1">
    <location>
        <begin position="7"/>
        <end position="26"/>
    </location>
</feature>
<evidence type="ECO:0000313" key="2">
    <source>
        <dbReference type="EMBL" id="KKU32378.1"/>
    </source>
</evidence>
<dbReference type="AlphaFoldDB" id="A0A0G1RQZ3"/>
<reference evidence="2 3" key="1">
    <citation type="journal article" date="2015" name="Nature">
        <title>rRNA introns, odd ribosomes, and small enigmatic genomes across a large radiation of phyla.</title>
        <authorList>
            <person name="Brown C.T."/>
            <person name="Hug L.A."/>
            <person name="Thomas B.C."/>
            <person name="Sharon I."/>
            <person name="Castelle C.J."/>
            <person name="Singh A."/>
            <person name="Wilkins M.J."/>
            <person name="Williams K.H."/>
            <person name="Banfield J.F."/>
        </authorList>
    </citation>
    <scope>NUCLEOTIDE SEQUENCE [LARGE SCALE GENOMIC DNA]</scope>
</reference>
<evidence type="ECO:0000256" key="1">
    <source>
        <dbReference type="SAM" id="Phobius"/>
    </source>
</evidence>